<dbReference type="HOGENOM" id="CLU_3367503_0_0_11"/>
<dbReference type="AlphaFoldDB" id="S4NWE5"/>
<accession>S4NWE5</accession>
<evidence type="ECO:0000313" key="2">
    <source>
        <dbReference type="Proteomes" id="UP000015001"/>
    </source>
</evidence>
<gene>
    <name evidence="1" type="ORF">STAFG_0015</name>
</gene>
<sequence>MARRCAPAVRRQLRRPSTVVVHGVERYIAQFWPNA</sequence>
<protein>
    <submittedName>
        <fullName evidence="1">Uncharacterized protein</fullName>
    </submittedName>
</protein>
<name>S4NWE5_9ACTN</name>
<proteinExistence type="predicted"/>
<reference evidence="1 2" key="1">
    <citation type="submission" date="2013-02" db="EMBL/GenBank/DDBJ databases">
        <title>Draft Genome Sequence of Streptomyces afghaniensis, Which Produces Compounds of the Julimycin B-Complex.</title>
        <authorList>
            <person name="Gruening B.A."/>
            <person name="Praeg A."/>
            <person name="Erxleben A."/>
            <person name="Guenther S."/>
            <person name="Fiedler H.-P."/>
            <person name="Goodfellow M."/>
            <person name="Mueller M."/>
        </authorList>
    </citation>
    <scope>NUCLEOTIDE SEQUENCE [LARGE SCALE GENOMIC DNA]</scope>
    <source>
        <strain evidence="1 2">772</strain>
    </source>
</reference>
<evidence type="ECO:0000313" key="1">
    <source>
        <dbReference type="EMBL" id="EPJ42929.1"/>
    </source>
</evidence>
<dbReference type="EMBL" id="AOPY01000111">
    <property type="protein sequence ID" value="EPJ42929.1"/>
    <property type="molecule type" value="Genomic_DNA"/>
</dbReference>
<keyword evidence="2" id="KW-1185">Reference proteome</keyword>
<comment type="caution">
    <text evidence="1">The sequence shown here is derived from an EMBL/GenBank/DDBJ whole genome shotgun (WGS) entry which is preliminary data.</text>
</comment>
<dbReference type="Proteomes" id="UP000015001">
    <property type="component" value="Unassembled WGS sequence"/>
</dbReference>
<organism evidence="1 2">
    <name type="scientific">Streptomyces afghaniensis 772</name>
    <dbReference type="NCBI Taxonomy" id="1283301"/>
    <lineage>
        <taxon>Bacteria</taxon>
        <taxon>Bacillati</taxon>
        <taxon>Actinomycetota</taxon>
        <taxon>Actinomycetes</taxon>
        <taxon>Kitasatosporales</taxon>
        <taxon>Streptomycetaceae</taxon>
        <taxon>Streptomyces</taxon>
    </lineage>
</organism>